<comment type="similarity">
    <text evidence="7">Belongs to the DHHC palmitoyltransferase family.</text>
</comment>
<dbReference type="PANTHER" id="PTHR22883:SF147">
    <property type="entry name" value="PALMITOYLTRANSFERASE"/>
    <property type="match status" value="1"/>
</dbReference>
<dbReference type="Pfam" id="PF01529">
    <property type="entry name" value="DHHC"/>
    <property type="match status" value="1"/>
</dbReference>
<protein>
    <recommendedName>
        <fullName evidence="7">Palmitoyltransferase</fullName>
        <ecNumber evidence="7">2.3.1.225</ecNumber>
    </recommendedName>
</protein>
<sequence>MVNICVWIASGLMALKLICVLTIVNIPPLHLVVYFLLTTFMLVSYAGTAFILPSFPVSVLEDEGDNNNNDEQEARYCEKCDRIKPDAYHHCSVCSRCVSHMDHHCPWTGNCVGLRTKKLFLLFLFYTSLSCLWFAYCVTFQQLGPTGNFLWFTVVLATLIGWLLFGYFWFHIYLLAVGRTTLDFMAHRPGNSDGFRRNLETYFGLNWWAYWIPVVPASLWQERMPLVDSSA</sequence>
<accession>A0A6G0WT90</accession>
<dbReference type="Proteomes" id="UP000481153">
    <property type="component" value="Unassembled WGS sequence"/>
</dbReference>
<evidence type="ECO:0000313" key="9">
    <source>
        <dbReference type="EMBL" id="KAF0730674.1"/>
    </source>
</evidence>
<proteinExistence type="inferred from homology"/>
<dbReference type="GO" id="GO:0016020">
    <property type="term" value="C:membrane"/>
    <property type="evidence" value="ECO:0007669"/>
    <property type="project" value="UniProtKB-SubCell"/>
</dbReference>
<reference evidence="9 10" key="1">
    <citation type="submission" date="2019-07" db="EMBL/GenBank/DDBJ databases">
        <title>Genomics analysis of Aphanomyces spp. identifies a new class of oomycete effector associated with host adaptation.</title>
        <authorList>
            <person name="Gaulin E."/>
        </authorList>
    </citation>
    <scope>NUCLEOTIDE SEQUENCE [LARGE SCALE GENOMIC DNA]</scope>
    <source>
        <strain evidence="9 10">ATCC 201684</strain>
    </source>
</reference>
<evidence type="ECO:0000313" key="10">
    <source>
        <dbReference type="Proteomes" id="UP000481153"/>
    </source>
</evidence>
<comment type="subcellular location">
    <subcellularLocation>
        <location evidence="1">Membrane</location>
        <topology evidence="1">Multi-pass membrane protein</topology>
    </subcellularLocation>
</comment>
<evidence type="ECO:0000256" key="1">
    <source>
        <dbReference type="ARBA" id="ARBA00004141"/>
    </source>
</evidence>
<dbReference type="GO" id="GO:0019706">
    <property type="term" value="F:protein-cysteine S-palmitoyltransferase activity"/>
    <property type="evidence" value="ECO:0007669"/>
    <property type="project" value="UniProtKB-EC"/>
</dbReference>
<evidence type="ECO:0000256" key="3">
    <source>
        <dbReference type="ARBA" id="ARBA00022692"/>
    </source>
</evidence>
<comment type="catalytic activity">
    <reaction evidence="7">
        <text>L-cysteinyl-[protein] + hexadecanoyl-CoA = S-hexadecanoyl-L-cysteinyl-[protein] + CoA</text>
        <dbReference type="Rhea" id="RHEA:36683"/>
        <dbReference type="Rhea" id="RHEA-COMP:10131"/>
        <dbReference type="Rhea" id="RHEA-COMP:11032"/>
        <dbReference type="ChEBI" id="CHEBI:29950"/>
        <dbReference type="ChEBI" id="CHEBI:57287"/>
        <dbReference type="ChEBI" id="CHEBI:57379"/>
        <dbReference type="ChEBI" id="CHEBI:74151"/>
        <dbReference type="EC" id="2.3.1.225"/>
    </reaction>
</comment>
<feature type="transmembrane region" description="Helical" evidence="7">
    <location>
        <begin position="7"/>
        <end position="26"/>
    </location>
</feature>
<keyword evidence="4 7" id="KW-1133">Transmembrane helix</keyword>
<dbReference type="InterPro" id="IPR001594">
    <property type="entry name" value="Palmitoyltrfase_DHHC"/>
</dbReference>
<feature type="domain" description="Palmitoyltransferase DHHC" evidence="8">
    <location>
        <begin position="72"/>
        <end position="186"/>
    </location>
</feature>
<dbReference type="GO" id="GO:0005794">
    <property type="term" value="C:Golgi apparatus"/>
    <property type="evidence" value="ECO:0007669"/>
    <property type="project" value="TreeGrafter"/>
</dbReference>
<feature type="transmembrane region" description="Helical" evidence="7">
    <location>
        <begin position="32"/>
        <end position="52"/>
    </location>
</feature>
<keyword evidence="5 7" id="KW-0472">Membrane</keyword>
<evidence type="ECO:0000256" key="6">
    <source>
        <dbReference type="ARBA" id="ARBA00023315"/>
    </source>
</evidence>
<comment type="domain">
    <text evidence="7">The DHHC domain is required for palmitoyltransferase activity.</text>
</comment>
<dbReference type="GO" id="GO:0006612">
    <property type="term" value="P:protein targeting to membrane"/>
    <property type="evidence" value="ECO:0007669"/>
    <property type="project" value="TreeGrafter"/>
</dbReference>
<keyword evidence="10" id="KW-1185">Reference proteome</keyword>
<evidence type="ECO:0000256" key="4">
    <source>
        <dbReference type="ARBA" id="ARBA00022989"/>
    </source>
</evidence>
<name>A0A6G0WT90_9STRA</name>
<keyword evidence="6 7" id="KW-0012">Acyltransferase</keyword>
<dbReference type="EC" id="2.3.1.225" evidence="7"/>
<feature type="transmembrane region" description="Helical" evidence="7">
    <location>
        <begin position="149"/>
        <end position="170"/>
    </location>
</feature>
<dbReference type="EMBL" id="VJMJ01000153">
    <property type="protein sequence ID" value="KAF0730674.1"/>
    <property type="molecule type" value="Genomic_DNA"/>
</dbReference>
<evidence type="ECO:0000256" key="5">
    <source>
        <dbReference type="ARBA" id="ARBA00023136"/>
    </source>
</evidence>
<dbReference type="GO" id="GO:0005783">
    <property type="term" value="C:endoplasmic reticulum"/>
    <property type="evidence" value="ECO:0007669"/>
    <property type="project" value="TreeGrafter"/>
</dbReference>
<evidence type="ECO:0000256" key="7">
    <source>
        <dbReference type="RuleBase" id="RU079119"/>
    </source>
</evidence>
<evidence type="ECO:0000259" key="8">
    <source>
        <dbReference type="Pfam" id="PF01529"/>
    </source>
</evidence>
<dbReference type="PROSITE" id="PS50216">
    <property type="entry name" value="DHHC"/>
    <property type="match status" value="1"/>
</dbReference>
<dbReference type="VEuPathDB" id="FungiDB:AeMF1_003269"/>
<keyword evidence="2 7" id="KW-0808">Transferase</keyword>
<dbReference type="AlphaFoldDB" id="A0A6G0WT90"/>
<keyword evidence="3 7" id="KW-0812">Transmembrane</keyword>
<gene>
    <name evidence="9" type="ORF">Ae201684_012093</name>
</gene>
<feature type="transmembrane region" description="Helical" evidence="7">
    <location>
        <begin position="119"/>
        <end position="143"/>
    </location>
</feature>
<evidence type="ECO:0000256" key="2">
    <source>
        <dbReference type="ARBA" id="ARBA00022679"/>
    </source>
</evidence>
<dbReference type="PANTHER" id="PTHR22883">
    <property type="entry name" value="ZINC FINGER DHHC DOMAIN CONTAINING PROTEIN"/>
    <property type="match status" value="1"/>
</dbReference>
<comment type="caution">
    <text evidence="9">The sequence shown here is derived from an EMBL/GenBank/DDBJ whole genome shotgun (WGS) entry which is preliminary data.</text>
</comment>
<organism evidence="9 10">
    <name type="scientific">Aphanomyces euteiches</name>
    <dbReference type="NCBI Taxonomy" id="100861"/>
    <lineage>
        <taxon>Eukaryota</taxon>
        <taxon>Sar</taxon>
        <taxon>Stramenopiles</taxon>
        <taxon>Oomycota</taxon>
        <taxon>Saprolegniomycetes</taxon>
        <taxon>Saprolegniales</taxon>
        <taxon>Verrucalvaceae</taxon>
        <taxon>Aphanomyces</taxon>
    </lineage>
</organism>
<dbReference type="InterPro" id="IPR039859">
    <property type="entry name" value="PFA4/ZDH16/20/ERF2-like"/>
</dbReference>